<dbReference type="OrthoDB" id="5625505at2"/>
<dbReference type="AlphaFoldDB" id="A0A368KLF4"/>
<sequence length="93" mass="9851">MDVITGEPMGQIGNLSGTGMLLICPAAPQSEAIHQVRLPLSGDGAVPQYIEAGIQEQWHESPGAADLVWAGYRIIAISEEDDARLDAWLALPG</sequence>
<gene>
    <name evidence="1" type="ORF">DEO45_01945</name>
</gene>
<name>A0A368KLF4_9GAMM</name>
<protein>
    <submittedName>
        <fullName evidence="1">PilZ domain-containing protein</fullName>
    </submittedName>
</protein>
<proteinExistence type="predicted"/>
<evidence type="ECO:0000313" key="1">
    <source>
        <dbReference type="EMBL" id="RCS31533.1"/>
    </source>
</evidence>
<dbReference type="Proteomes" id="UP000252387">
    <property type="component" value="Unassembled WGS sequence"/>
</dbReference>
<accession>A0A368KLF4</accession>
<keyword evidence="2" id="KW-1185">Reference proteome</keyword>
<comment type="caution">
    <text evidence="1">The sequence shown here is derived from an EMBL/GenBank/DDBJ whole genome shotgun (WGS) entry which is preliminary data.</text>
</comment>
<evidence type="ECO:0000313" key="2">
    <source>
        <dbReference type="Proteomes" id="UP000252387"/>
    </source>
</evidence>
<reference evidence="1 2" key="1">
    <citation type="submission" date="2018-05" db="EMBL/GenBank/DDBJ databases">
        <title>Draft genome sequence of Rhodanobacter denitrificans Yn1 isolated from gold copper mine.</title>
        <authorList>
            <person name="Yang N."/>
            <person name="Mazhar H.S."/>
            <person name="Rensing C."/>
        </authorList>
    </citation>
    <scope>NUCLEOTIDE SEQUENCE [LARGE SCALE GENOMIC DNA]</scope>
    <source>
        <strain evidence="1 2">Yn1</strain>
    </source>
</reference>
<dbReference type="EMBL" id="QFWQ01000002">
    <property type="protein sequence ID" value="RCS31533.1"/>
    <property type="molecule type" value="Genomic_DNA"/>
</dbReference>
<organism evidence="1 2">
    <name type="scientific">Rhodanobacter denitrificans</name>
    <dbReference type="NCBI Taxonomy" id="666685"/>
    <lineage>
        <taxon>Bacteria</taxon>
        <taxon>Pseudomonadati</taxon>
        <taxon>Pseudomonadota</taxon>
        <taxon>Gammaproteobacteria</taxon>
        <taxon>Lysobacterales</taxon>
        <taxon>Rhodanobacteraceae</taxon>
        <taxon>Rhodanobacter</taxon>
    </lineage>
</organism>